<evidence type="ECO:0000313" key="6">
    <source>
        <dbReference type="Proteomes" id="UP000616608"/>
    </source>
</evidence>
<dbReference type="Proteomes" id="UP000616608">
    <property type="component" value="Unassembled WGS sequence"/>
</dbReference>
<dbReference type="InterPro" id="IPR011991">
    <property type="entry name" value="ArsR-like_HTH"/>
</dbReference>
<keyword evidence="3" id="KW-0804">Transcription</keyword>
<evidence type="ECO:0000259" key="4">
    <source>
        <dbReference type="PROSITE" id="PS50987"/>
    </source>
</evidence>
<reference evidence="5" key="2">
    <citation type="submission" date="2020-09" db="EMBL/GenBank/DDBJ databases">
        <authorList>
            <person name="Sun Q."/>
            <person name="Zhou Y."/>
        </authorList>
    </citation>
    <scope>NUCLEOTIDE SEQUENCE</scope>
    <source>
        <strain evidence="5">CGMCC 1.15760</strain>
    </source>
</reference>
<organism evidence="5 6">
    <name type="scientific">Lysinibacillus alkalisoli</name>
    <dbReference type="NCBI Taxonomy" id="1911548"/>
    <lineage>
        <taxon>Bacteria</taxon>
        <taxon>Bacillati</taxon>
        <taxon>Bacillota</taxon>
        <taxon>Bacilli</taxon>
        <taxon>Bacillales</taxon>
        <taxon>Bacillaceae</taxon>
        <taxon>Lysinibacillus</taxon>
    </lineage>
</organism>
<dbReference type="PANTHER" id="PTHR33154">
    <property type="entry name" value="TRANSCRIPTIONAL REGULATOR, ARSR FAMILY"/>
    <property type="match status" value="1"/>
</dbReference>
<name>A0A917LEP2_9BACI</name>
<gene>
    <name evidence="5" type="ORF">GCM10007425_07960</name>
</gene>
<dbReference type="GO" id="GO:0003700">
    <property type="term" value="F:DNA-binding transcription factor activity"/>
    <property type="evidence" value="ECO:0007669"/>
    <property type="project" value="InterPro"/>
</dbReference>
<dbReference type="NCBIfam" id="NF033788">
    <property type="entry name" value="HTH_metalloreg"/>
    <property type="match status" value="1"/>
</dbReference>
<dbReference type="InterPro" id="IPR051081">
    <property type="entry name" value="HTH_MetalResp_TranReg"/>
</dbReference>
<dbReference type="AlphaFoldDB" id="A0A917LEP2"/>
<dbReference type="SUPFAM" id="SSF46785">
    <property type="entry name" value="Winged helix' DNA-binding domain"/>
    <property type="match status" value="1"/>
</dbReference>
<protein>
    <recommendedName>
        <fullName evidence="4">HTH arsR-type domain-containing protein</fullName>
    </recommendedName>
</protein>
<dbReference type="PANTHER" id="PTHR33154:SF18">
    <property type="entry name" value="ARSENICAL RESISTANCE OPERON REPRESSOR"/>
    <property type="match status" value="1"/>
</dbReference>
<accession>A0A917LEP2</accession>
<dbReference type="Gene3D" id="1.10.10.10">
    <property type="entry name" value="Winged helix-like DNA-binding domain superfamily/Winged helix DNA-binding domain"/>
    <property type="match status" value="1"/>
</dbReference>
<evidence type="ECO:0000313" key="5">
    <source>
        <dbReference type="EMBL" id="GGG16038.1"/>
    </source>
</evidence>
<dbReference type="Pfam" id="PF01022">
    <property type="entry name" value="HTH_5"/>
    <property type="match status" value="1"/>
</dbReference>
<evidence type="ECO:0000256" key="1">
    <source>
        <dbReference type="ARBA" id="ARBA00023015"/>
    </source>
</evidence>
<feature type="domain" description="HTH arsR-type" evidence="4">
    <location>
        <begin position="1"/>
        <end position="89"/>
    </location>
</feature>
<dbReference type="GO" id="GO:0003677">
    <property type="term" value="F:DNA binding"/>
    <property type="evidence" value="ECO:0007669"/>
    <property type="project" value="UniProtKB-KW"/>
</dbReference>
<dbReference type="CDD" id="cd00090">
    <property type="entry name" value="HTH_ARSR"/>
    <property type="match status" value="1"/>
</dbReference>
<dbReference type="PRINTS" id="PR00778">
    <property type="entry name" value="HTHARSR"/>
</dbReference>
<keyword evidence="2" id="KW-0238">DNA-binding</keyword>
<dbReference type="EMBL" id="BMJT01000002">
    <property type="protein sequence ID" value="GGG16038.1"/>
    <property type="molecule type" value="Genomic_DNA"/>
</dbReference>
<dbReference type="InterPro" id="IPR001845">
    <property type="entry name" value="HTH_ArsR_DNA-bd_dom"/>
</dbReference>
<dbReference type="PROSITE" id="PS50987">
    <property type="entry name" value="HTH_ARSR_2"/>
    <property type="match status" value="1"/>
</dbReference>
<dbReference type="SMART" id="SM00418">
    <property type="entry name" value="HTH_ARSR"/>
    <property type="match status" value="1"/>
</dbReference>
<evidence type="ECO:0000256" key="2">
    <source>
        <dbReference type="ARBA" id="ARBA00023125"/>
    </source>
</evidence>
<proteinExistence type="predicted"/>
<reference evidence="5" key="1">
    <citation type="journal article" date="2014" name="Int. J. Syst. Evol. Microbiol.">
        <title>Complete genome sequence of Corynebacterium casei LMG S-19264T (=DSM 44701T), isolated from a smear-ripened cheese.</title>
        <authorList>
            <consortium name="US DOE Joint Genome Institute (JGI-PGF)"/>
            <person name="Walter F."/>
            <person name="Albersmeier A."/>
            <person name="Kalinowski J."/>
            <person name="Ruckert C."/>
        </authorList>
    </citation>
    <scope>NUCLEOTIDE SEQUENCE</scope>
    <source>
        <strain evidence="5">CGMCC 1.15760</strain>
    </source>
</reference>
<keyword evidence="1" id="KW-0805">Transcription regulation</keyword>
<evidence type="ECO:0000256" key="3">
    <source>
        <dbReference type="ARBA" id="ARBA00023163"/>
    </source>
</evidence>
<dbReference type="InterPro" id="IPR036390">
    <property type="entry name" value="WH_DNA-bd_sf"/>
</dbReference>
<keyword evidence="6" id="KW-1185">Reference proteome</keyword>
<sequence length="98" mass="11066">MDELTKQLKALADANRLTLLACLKQEEVCVCDFVEILGISQPAVSQQLKKLKEAHIITERKEGTWKYYKLADVLPPFIQAILDELPPTSCQCMRVTCS</sequence>
<dbReference type="InterPro" id="IPR036388">
    <property type="entry name" value="WH-like_DNA-bd_sf"/>
</dbReference>
<dbReference type="RefSeq" id="WP_188613722.1">
    <property type="nucleotide sequence ID" value="NZ_BMJT01000002.1"/>
</dbReference>
<comment type="caution">
    <text evidence="5">The sequence shown here is derived from an EMBL/GenBank/DDBJ whole genome shotgun (WGS) entry which is preliminary data.</text>
</comment>